<dbReference type="InterPro" id="IPR020103">
    <property type="entry name" value="PsdUridine_synth_cat_dom_sf"/>
</dbReference>
<dbReference type="Gene3D" id="2.30.130.10">
    <property type="entry name" value="PUA domain"/>
    <property type="match status" value="1"/>
</dbReference>
<dbReference type="SUPFAM" id="SSF55120">
    <property type="entry name" value="Pseudouridine synthase"/>
    <property type="match status" value="1"/>
</dbReference>
<evidence type="ECO:0000256" key="4">
    <source>
        <dbReference type="ARBA" id="ARBA00023235"/>
    </source>
</evidence>
<evidence type="ECO:0000256" key="2">
    <source>
        <dbReference type="ARBA" id="ARBA00005642"/>
    </source>
</evidence>
<dbReference type="Pfam" id="PF16198">
    <property type="entry name" value="TruB_C_2"/>
    <property type="match status" value="1"/>
</dbReference>
<dbReference type="Pfam" id="PF09142">
    <property type="entry name" value="TruB_C"/>
    <property type="match status" value="1"/>
</dbReference>
<feature type="active site" description="Nucleophile" evidence="5">
    <location>
        <position position="53"/>
    </location>
</feature>
<dbReference type="EMBL" id="JAKGSG010000052">
    <property type="protein sequence ID" value="MCF4122952.1"/>
    <property type="molecule type" value="Genomic_DNA"/>
</dbReference>
<dbReference type="InterPro" id="IPR012960">
    <property type="entry name" value="Dyskerin-like"/>
</dbReference>
<feature type="domain" description="Dyskerin-like" evidence="6">
    <location>
        <begin position="1"/>
        <end position="34"/>
    </location>
</feature>
<evidence type="ECO:0000256" key="1">
    <source>
        <dbReference type="ARBA" id="ARBA00000385"/>
    </source>
</evidence>
<dbReference type="HAMAP" id="MF_01080">
    <property type="entry name" value="TruB_bact"/>
    <property type="match status" value="1"/>
</dbReference>
<evidence type="ECO:0000256" key="3">
    <source>
        <dbReference type="ARBA" id="ARBA00022694"/>
    </source>
</evidence>
<dbReference type="InterPro" id="IPR015225">
    <property type="entry name" value="tRNA_psdUridine_synth_fam2_C"/>
</dbReference>
<dbReference type="SMART" id="SM01136">
    <property type="entry name" value="DKCLD"/>
    <property type="match status" value="1"/>
</dbReference>
<evidence type="ECO:0000313" key="8">
    <source>
        <dbReference type="Proteomes" id="UP001165405"/>
    </source>
</evidence>
<dbReference type="GO" id="GO:0003723">
    <property type="term" value="F:RNA binding"/>
    <property type="evidence" value="ECO:0007669"/>
    <property type="project" value="InterPro"/>
</dbReference>
<dbReference type="NCBIfam" id="TIGR00431">
    <property type="entry name" value="TruB"/>
    <property type="match status" value="1"/>
</dbReference>
<dbReference type="PANTHER" id="PTHR13767:SF2">
    <property type="entry name" value="PSEUDOURIDYLATE SYNTHASE TRUB1"/>
    <property type="match status" value="1"/>
</dbReference>
<dbReference type="Gene3D" id="3.30.2350.10">
    <property type="entry name" value="Pseudouridine synthase"/>
    <property type="match status" value="1"/>
</dbReference>
<dbReference type="InterPro" id="IPR036974">
    <property type="entry name" value="PUA_sf"/>
</dbReference>
<dbReference type="PANTHER" id="PTHR13767">
    <property type="entry name" value="TRNA-PSEUDOURIDINE SYNTHASE"/>
    <property type="match status" value="1"/>
</dbReference>
<dbReference type="InterPro" id="IPR015947">
    <property type="entry name" value="PUA-like_sf"/>
</dbReference>
<comment type="catalytic activity">
    <reaction evidence="1 5">
        <text>uridine(55) in tRNA = pseudouridine(55) in tRNA</text>
        <dbReference type="Rhea" id="RHEA:42532"/>
        <dbReference type="Rhea" id="RHEA-COMP:10101"/>
        <dbReference type="Rhea" id="RHEA-COMP:10102"/>
        <dbReference type="ChEBI" id="CHEBI:65314"/>
        <dbReference type="ChEBI" id="CHEBI:65315"/>
        <dbReference type="EC" id="5.4.99.25"/>
    </reaction>
</comment>
<evidence type="ECO:0000259" key="6">
    <source>
        <dbReference type="SMART" id="SM01136"/>
    </source>
</evidence>
<reference evidence="7" key="1">
    <citation type="submission" date="2022-01" db="EMBL/GenBank/DDBJ databases">
        <title>Antribacter sp. nov., isolated from Guizhou of China.</title>
        <authorList>
            <person name="Chengliang C."/>
            <person name="Ya Z."/>
        </authorList>
    </citation>
    <scope>NUCLEOTIDE SEQUENCE</scope>
    <source>
        <strain evidence="7">KLBMP 9083</strain>
    </source>
</reference>
<protein>
    <recommendedName>
        <fullName evidence="5">tRNA pseudouridine synthase B</fullName>
        <ecNumber evidence="5">5.4.99.25</ecNumber>
    </recommendedName>
    <alternativeName>
        <fullName evidence="5">tRNA pseudouridine(55) synthase</fullName>
        <shortName evidence="5">Psi55 synthase</shortName>
    </alternativeName>
    <alternativeName>
        <fullName evidence="5">tRNA pseudouridylate synthase</fullName>
    </alternativeName>
    <alternativeName>
        <fullName evidence="5">tRNA-uridine isomerase</fullName>
    </alternativeName>
</protein>
<comment type="similarity">
    <text evidence="2 5">Belongs to the pseudouridine synthase TruB family. Type 1 subfamily.</text>
</comment>
<dbReference type="EC" id="5.4.99.25" evidence="5"/>
<organism evidence="7 8">
    <name type="scientific">Antribacter soli</name>
    <dbReference type="NCBI Taxonomy" id="2910976"/>
    <lineage>
        <taxon>Bacteria</taxon>
        <taxon>Bacillati</taxon>
        <taxon>Actinomycetota</taxon>
        <taxon>Actinomycetes</taxon>
        <taxon>Micrococcales</taxon>
        <taxon>Promicromonosporaceae</taxon>
        <taxon>Antribacter</taxon>
    </lineage>
</organism>
<dbReference type="AlphaFoldDB" id="A0AA41QIR1"/>
<dbReference type="GO" id="GO:0160148">
    <property type="term" value="F:tRNA pseudouridine(55) synthase activity"/>
    <property type="evidence" value="ECO:0007669"/>
    <property type="project" value="UniProtKB-EC"/>
</dbReference>
<keyword evidence="4 5" id="KW-0413">Isomerase</keyword>
<gene>
    <name evidence="5 7" type="primary">truB</name>
    <name evidence="7" type="ORF">L1785_18405</name>
</gene>
<comment type="function">
    <text evidence="5">Responsible for synthesis of pseudouridine from uracil-55 in the psi GC loop of transfer RNAs.</text>
</comment>
<comment type="caution">
    <text evidence="7">The sequence shown here is derived from an EMBL/GenBank/DDBJ whole genome shotgun (WGS) entry which is preliminary data.</text>
</comment>
<name>A0AA41QIR1_9MICO</name>
<dbReference type="InterPro" id="IPR002501">
    <property type="entry name" value="PsdUridine_synth_N"/>
</dbReference>
<dbReference type="GO" id="GO:0031119">
    <property type="term" value="P:tRNA pseudouridine synthesis"/>
    <property type="evidence" value="ECO:0007669"/>
    <property type="project" value="UniProtKB-UniRule"/>
</dbReference>
<dbReference type="InterPro" id="IPR032819">
    <property type="entry name" value="TruB_C"/>
</dbReference>
<dbReference type="InterPro" id="IPR014780">
    <property type="entry name" value="tRNA_psdUridine_synth_TruB"/>
</dbReference>
<dbReference type="GO" id="GO:1990481">
    <property type="term" value="P:mRNA pseudouridine synthesis"/>
    <property type="evidence" value="ECO:0007669"/>
    <property type="project" value="TreeGrafter"/>
</dbReference>
<proteinExistence type="inferred from homology"/>
<dbReference type="SUPFAM" id="SSF88697">
    <property type="entry name" value="PUA domain-like"/>
    <property type="match status" value="1"/>
</dbReference>
<sequence>MATPPTSAPARRPTAADGFVVVDKPAGWTSHDVVGRMRRLAGTRKVGHAGTLDPMATGVLVIGIGRATRLLTYVVGADKDYEATIRLGVVTATDDAEGQATAAPGAADVPRDALDAAVAALTGDILQVPTAVSAIKVDGKRAYARVRAGEEVELAARPVTVSRFEVLAVRAATATLPDDVPPAASAHPAEDAAVAESDADGLPAIPGGEGIGQLEVPVVDVDVRVTVSSGTYVRALARDLGVALGTGGHLTMLRRTRVGGYGLDGARTLEELEAQADADGVLATLPLADAARAIFPVRELDDLEVRALGYGQAVTPSGRPEVVAALARSGELVALLQDARRRGEDVAKPVLVLAPAG</sequence>
<accession>A0AA41QIR1</accession>
<dbReference type="Proteomes" id="UP001165405">
    <property type="component" value="Unassembled WGS sequence"/>
</dbReference>
<keyword evidence="8" id="KW-1185">Reference proteome</keyword>
<evidence type="ECO:0000313" key="7">
    <source>
        <dbReference type="EMBL" id="MCF4122952.1"/>
    </source>
</evidence>
<dbReference type="Pfam" id="PF01509">
    <property type="entry name" value="TruB_N"/>
    <property type="match status" value="1"/>
</dbReference>
<keyword evidence="3 5" id="KW-0819">tRNA processing</keyword>
<dbReference type="CDD" id="cd02573">
    <property type="entry name" value="PseudoU_synth_EcTruB"/>
    <property type="match status" value="1"/>
</dbReference>
<evidence type="ECO:0000256" key="5">
    <source>
        <dbReference type="HAMAP-Rule" id="MF_01080"/>
    </source>
</evidence>
<dbReference type="RefSeq" id="WP_236090757.1">
    <property type="nucleotide sequence ID" value="NZ_JAKGSG010000052.1"/>
</dbReference>